<evidence type="ECO:0000256" key="1">
    <source>
        <dbReference type="SAM" id="MobiDB-lite"/>
    </source>
</evidence>
<keyword evidence="3" id="KW-1185">Reference proteome</keyword>
<reference evidence="2 3" key="1">
    <citation type="journal article" date="2012" name="Genome Biol.">
        <title>Genome and low-iron response of an oceanic diatom adapted to chronic iron limitation.</title>
        <authorList>
            <person name="Lommer M."/>
            <person name="Specht M."/>
            <person name="Roy A.S."/>
            <person name="Kraemer L."/>
            <person name="Andreson R."/>
            <person name="Gutowska M.A."/>
            <person name="Wolf J."/>
            <person name="Bergner S.V."/>
            <person name="Schilhabel M.B."/>
            <person name="Klostermeier U.C."/>
            <person name="Beiko R.G."/>
            <person name="Rosenstiel P."/>
            <person name="Hippler M."/>
            <person name="Laroche J."/>
        </authorList>
    </citation>
    <scope>NUCLEOTIDE SEQUENCE [LARGE SCALE GENOMIC DNA]</scope>
    <source>
        <strain evidence="2 3">CCMP1005</strain>
    </source>
</reference>
<evidence type="ECO:0000313" key="2">
    <source>
        <dbReference type="EMBL" id="EJK49127.1"/>
    </source>
</evidence>
<sequence>MIINNQNLFTINPARRLQEKTPPSGPPLQTPVPQALPIPEFDIAREALCGARFDVYATTPNWRDQPCQQNAAPPILHQTLRQHGPDLSQLRLLFSQEPCTLSLSPFKDRPQADLVQPSHLHAATTTRPPRCYHHHCPHQLETPQVTSNDTSLAGHSYTAPTRPPASTSCRSLDST</sequence>
<proteinExistence type="predicted"/>
<dbReference type="Proteomes" id="UP000266841">
    <property type="component" value="Unassembled WGS sequence"/>
</dbReference>
<name>K0RR20_THAOC</name>
<protein>
    <submittedName>
        <fullName evidence="2">Uncharacterized protein</fullName>
    </submittedName>
</protein>
<feature type="compositionally biased region" description="Polar residues" evidence="1">
    <location>
        <begin position="141"/>
        <end position="153"/>
    </location>
</feature>
<feature type="region of interest" description="Disordered" evidence="1">
    <location>
        <begin position="140"/>
        <end position="175"/>
    </location>
</feature>
<gene>
    <name evidence="2" type="ORF">THAOC_32023</name>
</gene>
<dbReference type="AlphaFoldDB" id="K0RR20"/>
<dbReference type="EMBL" id="AGNL01045087">
    <property type="protein sequence ID" value="EJK49127.1"/>
    <property type="molecule type" value="Genomic_DNA"/>
</dbReference>
<feature type="compositionally biased region" description="Polar residues" evidence="1">
    <location>
        <begin position="164"/>
        <end position="175"/>
    </location>
</feature>
<comment type="caution">
    <text evidence="2">The sequence shown here is derived from an EMBL/GenBank/DDBJ whole genome shotgun (WGS) entry which is preliminary data.</text>
</comment>
<accession>K0RR20</accession>
<evidence type="ECO:0000313" key="3">
    <source>
        <dbReference type="Proteomes" id="UP000266841"/>
    </source>
</evidence>
<organism evidence="2 3">
    <name type="scientific">Thalassiosira oceanica</name>
    <name type="common">Marine diatom</name>
    <dbReference type="NCBI Taxonomy" id="159749"/>
    <lineage>
        <taxon>Eukaryota</taxon>
        <taxon>Sar</taxon>
        <taxon>Stramenopiles</taxon>
        <taxon>Ochrophyta</taxon>
        <taxon>Bacillariophyta</taxon>
        <taxon>Coscinodiscophyceae</taxon>
        <taxon>Thalassiosirophycidae</taxon>
        <taxon>Thalassiosirales</taxon>
        <taxon>Thalassiosiraceae</taxon>
        <taxon>Thalassiosira</taxon>
    </lineage>
</organism>